<dbReference type="Gene3D" id="1.10.630.10">
    <property type="entry name" value="Cytochrome P450"/>
    <property type="match status" value="1"/>
</dbReference>
<dbReference type="InterPro" id="IPR017972">
    <property type="entry name" value="Cyt_P450_CS"/>
</dbReference>
<dbReference type="Proteomes" id="UP000270342">
    <property type="component" value="Unassembled WGS sequence"/>
</dbReference>
<name>A0A494XSM2_9BURK</name>
<evidence type="ECO:0000256" key="4">
    <source>
        <dbReference type="ARBA" id="ARBA00023002"/>
    </source>
</evidence>
<evidence type="ECO:0000256" key="3">
    <source>
        <dbReference type="ARBA" id="ARBA00022723"/>
    </source>
</evidence>
<comment type="similarity">
    <text evidence="1 7">Belongs to the cytochrome P450 family.</text>
</comment>
<keyword evidence="2 7" id="KW-0349">Heme</keyword>
<dbReference type="PRINTS" id="PR00385">
    <property type="entry name" value="P450"/>
</dbReference>
<dbReference type="GO" id="GO:0005506">
    <property type="term" value="F:iron ion binding"/>
    <property type="evidence" value="ECO:0007669"/>
    <property type="project" value="InterPro"/>
</dbReference>
<dbReference type="InterPro" id="IPR002397">
    <property type="entry name" value="Cyt_P450_B"/>
</dbReference>
<comment type="caution">
    <text evidence="8">The sequence shown here is derived from an EMBL/GenBank/DDBJ whole genome shotgun (WGS) entry which is preliminary data.</text>
</comment>
<dbReference type="PRINTS" id="PR00359">
    <property type="entry name" value="BP450"/>
</dbReference>
<gene>
    <name evidence="8" type="ORF">D7S86_15140</name>
</gene>
<dbReference type="EMBL" id="RBZU01000006">
    <property type="protein sequence ID" value="RKP53607.1"/>
    <property type="molecule type" value="Genomic_DNA"/>
</dbReference>
<dbReference type="SUPFAM" id="SSF48264">
    <property type="entry name" value="Cytochrome P450"/>
    <property type="match status" value="1"/>
</dbReference>
<dbReference type="GO" id="GO:0016705">
    <property type="term" value="F:oxidoreductase activity, acting on paired donors, with incorporation or reduction of molecular oxygen"/>
    <property type="evidence" value="ECO:0007669"/>
    <property type="project" value="InterPro"/>
</dbReference>
<dbReference type="RefSeq" id="WP_121087682.1">
    <property type="nucleotide sequence ID" value="NZ_RBZU01000006.1"/>
</dbReference>
<dbReference type="PANTHER" id="PTHR46696">
    <property type="entry name" value="P450, PUTATIVE (EUROFUNG)-RELATED"/>
    <property type="match status" value="1"/>
</dbReference>
<sequence>MDFIDFTTPSFYDDPYPFYKTLRDEAPFVSLMPNIWVTGRYGVADTVLRDRRFGHWHQDFVRQRYGEDRENDPVFRLFYQMLLMINPPQHTHVRAMLMKTFNAKHTEEFARHARSVADELIDSFIDQGSVDLVEAFAWRLPTMVIVKLLGLDEAETGVSADQLRILSTPFVRAFEASGMSNREVDEANASTFEMQAFFQQEIDRRRRQPRHDLISQFIAAEENGLRMSDEEIIANIVLLFLAGHETTANMIGNALVTLYRHSGELARLRRDLSLIRACVIECLRFESSIQMAMRDVLEDMEFEGYRFKRGDSIFLCLGAANRDPAHFSEPDTFRIDRPDVDARQLINFGGGAHYCLGARLSTIELEVAIGALFERLPDLRIDNFDQVTWRASNTLRGVESLHGAWSRHP</sequence>
<evidence type="ECO:0000256" key="1">
    <source>
        <dbReference type="ARBA" id="ARBA00010617"/>
    </source>
</evidence>
<evidence type="ECO:0000256" key="5">
    <source>
        <dbReference type="ARBA" id="ARBA00023004"/>
    </source>
</evidence>
<accession>A0A494XSM2</accession>
<protein>
    <submittedName>
        <fullName evidence="8">Cytochrome P450</fullName>
    </submittedName>
</protein>
<keyword evidence="3 7" id="KW-0479">Metal-binding</keyword>
<evidence type="ECO:0000256" key="6">
    <source>
        <dbReference type="ARBA" id="ARBA00023033"/>
    </source>
</evidence>
<dbReference type="PROSITE" id="PS00086">
    <property type="entry name" value="CYTOCHROME_P450"/>
    <property type="match status" value="1"/>
</dbReference>
<keyword evidence="5 7" id="KW-0408">Iron</keyword>
<evidence type="ECO:0000256" key="2">
    <source>
        <dbReference type="ARBA" id="ARBA00022617"/>
    </source>
</evidence>
<dbReference type="GO" id="GO:0020037">
    <property type="term" value="F:heme binding"/>
    <property type="evidence" value="ECO:0007669"/>
    <property type="project" value="InterPro"/>
</dbReference>
<keyword evidence="6 7" id="KW-0503">Monooxygenase</keyword>
<dbReference type="OrthoDB" id="4168525at2"/>
<proteinExistence type="inferred from homology"/>
<reference evidence="8 9" key="1">
    <citation type="submission" date="2018-10" db="EMBL/GenBank/DDBJ databases">
        <title>Robbsia sp. DHC34, isolated from soil.</title>
        <authorList>
            <person name="Gao Z.-H."/>
            <person name="Qiu L.-H."/>
        </authorList>
    </citation>
    <scope>NUCLEOTIDE SEQUENCE [LARGE SCALE GENOMIC DNA]</scope>
    <source>
        <strain evidence="8 9">DHC34</strain>
    </source>
</reference>
<dbReference type="AlphaFoldDB" id="A0A494XSM2"/>
<dbReference type="InterPro" id="IPR036396">
    <property type="entry name" value="Cyt_P450_sf"/>
</dbReference>
<evidence type="ECO:0000313" key="8">
    <source>
        <dbReference type="EMBL" id="RKP53607.1"/>
    </source>
</evidence>
<dbReference type="PANTHER" id="PTHR46696:SF1">
    <property type="entry name" value="CYTOCHROME P450 YJIB-RELATED"/>
    <property type="match status" value="1"/>
</dbReference>
<keyword evidence="4 7" id="KW-0560">Oxidoreductase</keyword>
<keyword evidence="9" id="KW-1185">Reference proteome</keyword>
<dbReference type="Pfam" id="PF00067">
    <property type="entry name" value="p450"/>
    <property type="match status" value="1"/>
</dbReference>
<dbReference type="InterPro" id="IPR001128">
    <property type="entry name" value="Cyt_P450"/>
</dbReference>
<dbReference type="CDD" id="cd20625">
    <property type="entry name" value="CYP164-like"/>
    <property type="match status" value="1"/>
</dbReference>
<organism evidence="8 9">
    <name type="scientific">Pararobbsia silviterrae</name>
    <dbReference type="NCBI Taxonomy" id="1792498"/>
    <lineage>
        <taxon>Bacteria</taxon>
        <taxon>Pseudomonadati</taxon>
        <taxon>Pseudomonadota</taxon>
        <taxon>Betaproteobacteria</taxon>
        <taxon>Burkholderiales</taxon>
        <taxon>Burkholderiaceae</taxon>
        <taxon>Pararobbsia</taxon>
    </lineage>
</organism>
<dbReference type="FunFam" id="1.10.630.10:FF:000018">
    <property type="entry name" value="Cytochrome P450 monooxygenase"/>
    <property type="match status" value="1"/>
</dbReference>
<evidence type="ECO:0000256" key="7">
    <source>
        <dbReference type="RuleBase" id="RU000461"/>
    </source>
</evidence>
<dbReference type="GO" id="GO:0004497">
    <property type="term" value="F:monooxygenase activity"/>
    <property type="evidence" value="ECO:0007669"/>
    <property type="project" value="UniProtKB-KW"/>
</dbReference>
<evidence type="ECO:0000313" key="9">
    <source>
        <dbReference type="Proteomes" id="UP000270342"/>
    </source>
</evidence>